<dbReference type="InterPro" id="IPR025857">
    <property type="entry name" value="MacB_PCD"/>
</dbReference>
<dbReference type="AlphaFoldDB" id="A0A9D1VPX5"/>
<protein>
    <submittedName>
        <fullName evidence="10">FtsX-like permease family protein</fullName>
    </submittedName>
</protein>
<evidence type="ECO:0000256" key="5">
    <source>
        <dbReference type="ARBA" id="ARBA00023136"/>
    </source>
</evidence>
<feature type="transmembrane region" description="Helical" evidence="7">
    <location>
        <begin position="423"/>
        <end position="442"/>
    </location>
</feature>
<feature type="transmembrane region" description="Helical" evidence="7">
    <location>
        <begin position="350"/>
        <end position="370"/>
    </location>
</feature>
<feature type="domain" description="ABC3 transporter permease C-terminal" evidence="8">
    <location>
        <begin position="261"/>
        <end position="381"/>
    </location>
</feature>
<evidence type="ECO:0000256" key="2">
    <source>
        <dbReference type="ARBA" id="ARBA00022475"/>
    </source>
</evidence>
<feature type="transmembrane region" description="Helical" evidence="7">
    <location>
        <begin position="21"/>
        <end position="43"/>
    </location>
</feature>
<evidence type="ECO:0000313" key="10">
    <source>
        <dbReference type="EMBL" id="HIX39054.1"/>
    </source>
</evidence>
<name>A0A9D1VPX5_9FIRM</name>
<dbReference type="InterPro" id="IPR050250">
    <property type="entry name" value="Macrolide_Exporter_MacB"/>
</dbReference>
<dbReference type="Pfam" id="PF12704">
    <property type="entry name" value="MacB_PCD"/>
    <property type="match status" value="1"/>
</dbReference>
<reference evidence="10" key="2">
    <citation type="submission" date="2021-04" db="EMBL/GenBank/DDBJ databases">
        <authorList>
            <person name="Gilroy R."/>
        </authorList>
    </citation>
    <scope>NUCLEOTIDE SEQUENCE</scope>
    <source>
        <strain evidence="10">ChiHjej12B11-1927</strain>
    </source>
</reference>
<evidence type="ECO:0000313" key="11">
    <source>
        <dbReference type="Proteomes" id="UP000824230"/>
    </source>
</evidence>
<evidence type="ECO:0000256" key="4">
    <source>
        <dbReference type="ARBA" id="ARBA00022989"/>
    </source>
</evidence>
<feature type="transmembrane region" description="Helical" evidence="7">
    <location>
        <begin position="642"/>
        <end position="664"/>
    </location>
</feature>
<organism evidence="10 11">
    <name type="scientific">Candidatus Blautia pullistercoris</name>
    <dbReference type="NCBI Taxonomy" id="2838499"/>
    <lineage>
        <taxon>Bacteria</taxon>
        <taxon>Bacillati</taxon>
        <taxon>Bacillota</taxon>
        <taxon>Clostridia</taxon>
        <taxon>Lachnospirales</taxon>
        <taxon>Lachnospiraceae</taxon>
        <taxon>Blautia</taxon>
    </lineage>
</organism>
<comment type="caution">
    <text evidence="10">The sequence shown here is derived from an EMBL/GenBank/DDBJ whole genome shotgun (WGS) entry which is preliminary data.</text>
</comment>
<feature type="transmembrane region" description="Helical" evidence="7">
    <location>
        <begin position="734"/>
        <end position="757"/>
    </location>
</feature>
<dbReference type="PANTHER" id="PTHR30572:SF4">
    <property type="entry name" value="ABC TRANSPORTER PERMEASE YTRF"/>
    <property type="match status" value="1"/>
</dbReference>
<sequence length="775" mass="85095">MKSYLSLIPISAKVHRRQNRMTLLCIIIAVFLVTAIFSMVQMWTDSEVEAMRQKHGDWHIVLQNIPEKAGDQIRQRSDILYSSWYEDLNTTGDEGYSINGKNTALYGVEESYMADIWKYPVEGNYPRSEKEAALSADAKELLGIRIGDQIVLQTPGGNLEYMVSGFYEDDSEFNDIMDGCCVYMNPSGFGSVTSMNSEDVSPRFYIRFQKETGLRKTIGDLKQEYNLTDENVKENTAILALLGASSSSTTDGLYPLAALCFVIILAAGIFMIASCMNSNVAQRTAFFGMLRCIGASKKQIIRFVRLEALNWCKTAVPLGCLLGVVSCWILCVILRFFVKGEFTNMPLFSVSIPGILWDAAVGIITVFLAAHFPAKQAAKVSPMAAVSGNTENTRKIRHAANTRLFKVETSLGMKHAAESKKNLLLMTGSFALMIVLFLAFSACLDLVHKLLPSVSDFTPDIMIASQDDTNSIDQELTKEISKISGVSSVSGVMYRTACPVEINEQSSAIDLFSYDDTMMKEFKNSVVSGDLEKVYGNSGYAASVYNQDNRLNVGDKIKIGEEELEIACVMSEGVGSISGSPIVVCSEETFTRITGDQNYGMVNVVLEKEASETAVNRIKDLAGGSDFIDNRETNSDTYGSYWVFRIAAYGFLAIISFITILNIMNSISMSVSARLKQYGAMRAVGMSVGQVTKMITAEAVTYAVWGVVAGSALGLLLHYVIYKKIIITHFGGGWSFPLVPMAVIIGLILISCVLAVYAPAKRMKNISVTETINEL</sequence>
<dbReference type="Pfam" id="PF02687">
    <property type="entry name" value="FtsX"/>
    <property type="match status" value="2"/>
</dbReference>
<feature type="transmembrane region" description="Helical" evidence="7">
    <location>
        <begin position="253"/>
        <end position="273"/>
    </location>
</feature>
<feature type="transmembrane region" description="Helical" evidence="7">
    <location>
        <begin position="315"/>
        <end position="338"/>
    </location>
</feature>
<dbReference type="EMBL" id="DXFG01000333">
    <property type="protein sequence ID" value="HIX39054.1"/>
    <property type="molecule type" value="Genomic_DNA"/>
</dbReference>
<dbReference type="GO" id="GO:0005886">
    <property type="term" value="C:plasma membrane"/>
    <property type="evidence" value="ECO:0007669"/>
    <property type="project" value="UniProtKB-SubCell"/>
</dbReference>
<dbReference type="GO" id="GO:0022857">
    <property type="term" value="F:transmembrane transporter activity"/>
    <property type="evidence" value="ECO:0007669"/>
    <property type="project" value="TreeGrafter"/>
</dbReference>
<dbReference type="Proteomes" id="UP000824230">
    <property type="component" value="Unassembled WGS sequence"/>
</dbReference>
<comment type="subcellular location">
    <subcellularLocation>
        <location evidence="1">Cell membrane</location>
        <topology evidence="1">Multi-pass membrane protein</topology>
    </subcellularLocation>
</comment>
<accession>A0A9D1VPX5</accession>
<keyword evidence="2" id="KW-1003">Cell membrane</keyword>
<reference evidence="10" key="1">
    <citation type="journal article" date="2021" name="PeerJ">
        <title>Extensive microbial diversity within the chicken gut microbiome revealed by metagenomics and culture.</title>
        <authorList>
            <person name="Gilroy R."/>
            <person name="Ravi A."/>
            <person name="Getino M."/>
            <person name="Pursley I."/>
            <person name="Horton D.L."/>
            <person name="Alikhan N.F."/>
            <person name="Baker D."/>
            <person name="Gharbi K."/>
            <person name="Hall N."/>
            <person name="Watson M."/>
            <person name="Adriaenssens E.M."/>
            <person name="Foster-Nyarko E."/>
            <person name="Jarju S."/>
            <person name="Secka A."/>
            <person name="Antonio M."/>
            <person name="Oren A."/>
            <person name="Chaudhuri R.R."/>
            <person name="La Ragione R."/>
            <person name="Hildebrand F."/>
            <person name="Pallen M.J."/>
        </authorList>
    </citation>
    <scope>NUCLEOTIDE SEQUENCE</scope>
    <source>
        <strain evidence="10">ChiHjej12B11-1927</strain>
    </source>
</reference>
<keyword evidence="5 7" id="KW-0472">Membrane</keyword>
<proteinExistence type="inferred from homology"/>
<keyword evidence="4 7" id="KW-1133">Transmembrane helix</keyword>
<evidence type="ECO:0000256" key="6">
    <source>
        <dbReference type="ARBA" id="ARBA00038076"/>
    </source>
</evidence>
<evidence type="ECO:0000256" key="1">
    <source>
        <dbReference type="ARBA" id="ARBA00004651"/>
    </source>
</evidence>
<evidence type="ECO:0000259" key="8">
    <source>
        <dbReference type="Pfam" id="PF02687"/>
    </source>
</evidence>
<keyword evidence="3 7" id="KW-0812">Transmembrane</keyword>
<feature type="transmembrane region" description="Helical" evidence="7">
    <location>
        <begin position="702"/>
        <end position="722"/>
    </location>
</feature>
<evidence type="ECO:0000256" key="3">
    <source>
        <dbReference type="ARBA" id="ARBA00022692"/>
    </source>
</evidence>
<feature type="domain" description="ABC3 transporter permease C-terminal" evidence="8">
    <location>
        <begin position="651"/>
        <end position="767"/>
    </location>
</feature>
<evidence type="ECO:0000259" key="9">
    <source>
        <dbReference type="Pfam" id="PF12704"/>
    </source>
</evidence>
<evidence type="ECO:0000256" key="7">
    <source>
        <dbReference type="SAM" id="Phobius"/>
    </source>
</evidence>
<dbReference type="InterPro" id="IPR003838">
    <property type="entry name" value="ABC3_permease_C"/>
</dbReference>
<gene>
    <name evidence="10" type="ORF">H9738_14515</name>
</gene>
<comment type="similarity">
    <text evidence="6">Belongs to the ABC-4 integral membrane protein family.</text>
</comment>
<feature type="domain" description="MacB-like periplasmic core" evidence="9">
    <location>
        <begin position="21"/>
        <end position="190"/>
    </location>
</feature>
<dbReference type="PANTHER" id="PTHR30572">
    <property type="entry name" value="MEMBRANE COMPONENT OF TRANSPORTER-RELATED"/>
    <property type="match status" value="1"/>
</dbReference>